<dbReference type="STRING" id="84724.SAMN04488564_1223"/>
<evidence type="ECO:0000259" key="1">
    <source>
        <dbReference type="Pfam" id="PF13556"/>
    </source>
</evidence>
<evidence type="ECO:0000313" key="3">
    <source>
        <dbReference type="Proteomes" id="UP000198583"/>
    </source>
</evidence>
<gene>
    <name evidence="2" type="ORF">SAMN04488564_1223</name>
</gene>
<feature type="domain" description="PucR C-terminal helix-turn-helix" evidence="1">
    <location>
        <begin position="323"/>
        <end position="370"/>
    </location>
</feature>
<proteinExistence type="predicted"/>
<dbReference type="Gene3D" id="1.10.10.2840">
    <property type="entry name" value="PucR C-terminal helix-turn-helix domain"/>
    <property type="match status" value="1"/>
</dbReference>
<dbReference type="EMBL" id="FOYL01000022">
    <property type="protein sequence ID" value="SFR29814.1"/>
    <property type="molecule type" value="Genomic_DNA"/>
</dbReference>
<sequence length="388" mass="42929">MEGLYKLLWDRADSNARRAVDVYVSELAEFRSVAEDPRARASMLDFAVLLRRREVELAADGAPFTDKDLAVLAAYGEQRGAQGVSLSSRQRVLDLHDVLTLREIHEAAGLNEVDHVTAMIGWLPPNCLTGQRAYAQGFLNGQQRSLSFVKRVQDLASTLLADISVVPGFAESLNMRVADRYVITVVRFSGGPLPTDRRREEVVGALLKHYRVPMTWCEPNELVALLPCDDTEAAQEHALCLVRDFAHMVGRPCATGAATGRTHALGEASALARRISQVARIETVPSRLHLLADTFVELGAAQLPQVDDWLHELAQRLAKGPDLVATLDAFYRHDMNRLHTAGTLHIHPRTLDYRFRRVRELVGMDPGSLQGVRVLSAVVARVLAGRWG</sequence>
<accession>A0A1I6FIW0</accession>
<evidence type="ECO:0000313" key="2">
    <source>
        <dbReference type="EMBL" id="SFR29814.1"/>
    </source>
</evidence>
<dbReference type="PANTHER" id="PTHR33744">
    <property type="entry name" value="CARBOHYDRATE DIACID REGULATOR"/>
    <property type="match status" value="1"/>
</dbReference>
<dbReference type="InterPro" id="IPR025736">
    <property type="entry name" value="PucR_C-HTH_dom"/>
</dbReference>
<protein>
    <submittedName>
        <fullName evidence="2">PucR C-terminal helix-turn-helix domain-containing protein</fullName>
    </submittedName>
</protein>
<dbReference type="AlphaFoldDB" id="A0A1I6FIW0"/>
<reference evidence="3" key="1">
    <citation type="submission" date="2016-10" db="EMBL/GenBank/DDBJ databases">
        <authorList>
            <person name="Varghese N."/>
            <person name="Submissions S."/>
        </authorList>
    </citation>
    <scope>NUCLEOTIDE SEQUENCE [LARGE SCALE GENOMIC DNA]</scope>
    <source>
        <strain evidence="3">DSM 44232</strain>
    </source>
</reference>
<dbReference type="InterPro" id="IPR042070">
    <property type="entry name" value="PucR_C-HTH_sf"/>
</dbReference>
<dbReference type="Pfam" id="PF13556">
    <property type="entry name" value="HTH_30"/>
    <property type="match status" value="1"/>
</dbReference>
<dbReference type="InterPro" id="IPR051448">
    <property type="entry name" value="CdaR-like_regulators"/>
</dbReference>
<dbReference type="OrthoDB" id="4571023at2"/>
<organism evidence="2 3">
    <name type="scientific">Lentzea waywayandensis</name>
    <dbReference type="NCBI Taxonomy" id="84724"/>
    <lineage>
        <taxon>Bacteria</taxon>
        <taxon>Bacillati</taxon>
        <taxon>Actinomycetota</taxon>
        <taxon>Actinomycetes</taxon>
        <taxon>Pseudonocardiales</taxon>
        <taxon>Pseudonocardiaceae</taxon>
        <taxon>Lentzea</taxon>
    </lineage>
</organism>
<dbReference type="Proteomes" id="UP000198583">
    <property type="component" value="Unassembled WGS sequence"/>
</dbReference>
<keyword evidence="3" id="KW-1185">Reference proteome</keyword>
<name>A0A1I6FIW0_9PSEU</name>